<dbReference type="InterPro" id="IPR002686">
    <property type="entry name" value="Transposase_17"/>
</dbReference>
<dbReference type="Proteomes" id="UP000197470">
    <property type="component" value="Unassembled WGS sequence"/>
</dbReference>
<dbReference type="SMART" id="SM01321">
    <property type="entry name" value="Y1_Tnp"/>
    <property type="match status" value="1"/>
</dbReference>
<reference evidence="2 3" key="1">
    <citation type="submission" date="2017-05" db="EMBL/GenBank/DDBJ databases">
        <title>Genome sequencing of Fusobacterium nucleatum subsp. polymorphum KCOM 1001 (=ChDC F119).</title>
        <authorList>
            <person name="Kook J.-K."/>
            <person name="Park S.-N."/>
            <person name="Lim Y.K."/>
            <person name="Roh H."/>
        </authorList>
    </citation>
    <scope>NUCLEOTIDE SEQUENCE [LARGE SCALE GENOMIC DNA]</scope>
    <source>
        <strain evidence="2 3">KCOM 1001</strain>
    </source>
</reference>
<evidence type="ECO:0000313" key="2">
    <source>
        <dbReference type="EMBL" id="OWP25822.1"/>
    </source>
</evidence>
<accession>A0A246EGS5</accession>
<dbReference type="RefSeq" id="WP_088389025.1">
    <property type="nucleotide sequence ID" value="NZ_NHRT01000001.1"/>
</dbReference>
<dbReference type="GO" id="GO:0003677">
    <property type="term" value="F:DNA binding"/>
    <property type="evidence" value="ECO:0007669"/>
    <property type="project" value="InterPro"/>
</dbReference>
<dbReference type="Pfam" id="PF01797">
    <property type="entry name" value="Y1_Tnp"/>
    <property type="match status" value="1"/>
</dbReference>
<dbReference type="SUPFAM" id="SSF143422">
    <property type="entry name" value="Transposase IS200-like"/>
    <property type="match status" value="1"/>
</dbReference>
<gene>
    <name evidence="2" type="ORF">CA839_07870</name>
</gene>
<dbReference type="PANTHER" id="PTHR33360">
    <property type="entry name" value="TRANSPOSASE FOR INSERTION SEQUENCE ELEMENT IS200"/>
    <property type="match status" value="1"/>
</dbReference>
<sequence>MDKNSLAHTKWNCKYHIVFTPKHRRQVIYGKIKKDIGAILRKLCEFKGVEIIEASAYVDHIHMLVSIPPKIAVSTFMGYLKGKSSLMIFDRYANLKYKYGNRTFWCRGYYVDTVGRNKERIAQYIKNQIEEDKIMDQMTLKEYFDPFNVEKK</sequence>
<dbReference type="PANTHER" id="PTHR33360:SF2">
    <property type="entry name" value="TRANSPOSASE FOR INSERTION SEQUENCE ELEMENT IS200"/>
    <property type="match status" value="1"/>
</dbReference>
<dbReference type="Gene3D" id="3.30.70.1290">
    <property type="entry name" value="Transposase IS200-like"/>
    <property type="match status" value="1"/>
</dbReference>
<dbReference type="GO" id="GO:0006313">
    <property type="term" value="P:DNA transposition"/>
    <property type="evidence" value="ECO:0007669"/>
    <property type="project" value="InterPro"/>
</dbReference>
<evidence type="ECO:0000313" key="3">
    <source>
        <dbReference type="Proteomes" id="UP000197470"/>
    </source>
</evidence>
<name>A0A246EGS5_FUSNP</name>
<proteinExistence type="predicted"/>
<dbReference type="NCBIfam" id="NF033573">
    <property type="entry name" value="transpos_IS200"/>
    <property type="match status" value="1"/>
</dbReference>
<feature type="domain" description="Transposase IS200-like" evidence="1">
    <location>
        <begin position="10"/>
        <end position="128"/>
    </location>
</feature>
<organism evidence="2 3">
    <name type="scientific">Fusobacterium nucleatum subsp. polymorphum</name>
    <name type="common">Fusobacterium polymorphum</name>
    <dbReference type="NCBI Taxonomy" id="76857"/>
    <lineage>
        <taxon>Bacteria</taxon>
        <taxon>Fusobacteriati</taxon>
        <taxon>Fusobacteriota</taxon>
        <taxon>Fusobacteriia</taxon>
        <taxon>Fusobacteriales</taxon>
        <taxon>Fusobacteriaceae</taxon>
        <taxon>Fusobacterium</taxon>
    </lineage>
</organism>
<evidence type="ECO:0000259" key="1">
    <source>
        <dbReference type="SMART" id="SM01321"/>
    </source>
</evidence>
<comment type="caution">
    <text evidence="2">The sequence shown here is derived from an EMBL/GenBank/DDBJ whole genome shotgun (WGS) entry which is preliminary data.</text>
</comment>
<dbReference type="GO" id="GO:0004803">
    <property type="term" value="F:transposase activity"/>
    <property type="evidence" value="ECO:0007669"/>
    <property type="project" value="InterPro"/>
</dbReference>
<dbReference type="AlphaFoldDB" id="A0A246EGS5"/>
<dbReference type="EMBL" id="NHRT01000001">
    <property type="protein sequence ID" value="OWP25822.1"/>
    <property type="molecule type" value="Genomic_DNA"/>
</dbReference>
<dbReference type="InterPro" id="IPR036515">
    <property type="entry name" value="Transposase_17_sf"/>
</dbReference>
<protein>
    <submittedName>
        <fullName evidence="2">IS200/IS605 family transposase</fullName>
    </submittedName>
</protein>